<evidence type="ECO:0000313" key="1">
    <source>
        <dbReference type="Proteomes" id="UP000887540"/>
    </source>
</evidence>
<accession>A0A914E8Q0</accession>
<dbReference type="AlphaFoldDB" id="A0A914E8Q0"/>
<evidence type="ECO:0000313" key="2">
    <source>
        <dbReference type="WBParaSite" id="ACRNAN_scaffold611.g12464.t1"/>
    </source>
</evidence>
<dbReference type="WBParaSite" id="ACRNAN_scaffold611.g12464.t1">
    <property type="protein sequence ID" value="ACRNAN_scaffold611.g12464.t1"/>
    <property type="gene ID" value="ACRNAN_scaffold611.g12464"/>
</dbReference>
<name>A0A914E8Q0_9BILA</name>
<organism evidence="1 2">
    <name type="scientific">Acrobeloides nanus</name>
    <dbReference type="NCBI Taxonomy" id="290746"/>
    <lineage>
        <taxon>Eukaryota</taxon>
        <taxon>Metazoa</taxon>
        <taxon>Ecdysozoa</taxon>
        <taxon>Nematoda</taxon>
        <taxon>Chromadorea</taxon>
        <taxon>Rhabditida</taxon>
        <taxon>Tylenchina</taxon>
        <taxon>Cephalobomorpha</taxon>
        <taxon>Cephaloboidea</taxon>
        <taxon>Cephalobidae</taxon>
        <taxon>Acrobeloides</taxon>
    </lineage>
</organism>
<reference evidence="2" key="1">
    <citation type="submission" date="2022-11" db="UniProtKB">
        <authorList>
            <consortium name="WormBaseParasite"/>
        </authorList>
    </citation>
    <scope>IDENTIFICATION</scope>
</reference>
<protein>
    <submittedName>
        <fullName evidence="2">Uncharacterized protein</fullName>
    </submittedName>
</protein>
<sequence>MEIKKPMGFEKMIDGHNFCLQIALYHIQIQPETQHYYIKNLGTLDDPKNFLPNLNKNFGDYKQVVIVSFDKKAKIWKVEDFIGPKIQSKPIHMVATGQKYQVLMPQSLCIPSSMGVMTKQKVFVKVPKKIKTKIWLKTTAIQSEDFIEADENEMKEDDVVSLESNQSRETTLSIIDHSSPIPSFSNSNHRSMLELEILLYKIYLNHMNGFKVPIDQHDFFIWLKSALKVSIADDDLCLNAWKRWSLFLTLEEEGEDFEQFMIRIRNNFEAELGKNDIEETNSINSTNLSTSTEFIGDDYDALGILLRKLYLFEQEGYKVPDCEEKFVNWLLTSCNGTLSEEFCDRAWKMWRVGDCVQ</sequence>
<dbReference type="Proteomes" id="UP000887540">
    <property type="component" value="Unplaced"/>
</dbReference>
<keyword evidence="1" id="KW-1185">Reference proteome</keyword>
<proteinExistence type="predicted"/>